<evidence type="ECO:0000313" key="1">
    <source>
        <dbReference type="EMBL" id="CBL24470.1"/>
    </source>
</evidence>
<dbReference type="KEGG" id="rob:CK5_32640"/>
<sequence length="24" mass="2597">MAEKLIDSGAALKKLDEFIACSNE</sequence>
<dbReference type="AlphaFoldDB" id="D4LUL2"/>
<proteinExistence type="predicted"/>
<keyword evidence="2" id="KW-1185">Reference proteome</keyword>
<evidence type="ECO:0000313" key="2">
    <source>
        <dbReference type="Proteomes" id="UP000008955"/>
    </source>
</evidence>
<accession>D4LUL2</accession>
<protein>
    <submittedName>
        <fullName evidence="1">Uncharacterized protein</fullName>
    </submittedName>
</protein>
<dbReference type="Proteomes" id="UP000008955">
    <property type="component" value="Chromosome"/>
</dbReference>
<reference evidence="1 2" key="1">
    <citation type="submission" date="2010-03" db="EMBL/GenBank/DDBJ databases">
        <title>The genome sequence of Ruminococcus obeum A2-162.</title>
        <authorList>
            <consortium name="metaHIT consortium -- http://www.metahit.eu/"/>
            <person name="Pajon A."/>
            <person name="Turner K."/>
            <person name="Parkhill J."/>
            <person name="Duncan S."/>
            <person name="Flint H."/>
        </authorList>
    </citation>
    <scope>NUCLEOTIDE SEQUENCE [LARGE SCALE GENOMIC DNA]</scope>
    <source>
        <strain evidence="1 2">A2-162</strain>
    </source>
</reference>
<reference evidence="1 2" key="2">
    <citation type="submission" date="2010-03" db="EMBL/GenBank/DDBJ databases">
        <authorList>
            <person name="Pajon A."/>
        </authorList>
    </citation>
    <scope>NUCLEOTIDE SEQUENCE [LARGE SCALE GENOMIC DNA]</scope>
    <source>
        <strain evidence="1 2">A2-162</strain>
    </source>
</reference>
<dbReference type="EMBL" id="FP929054">
    <property type="protein sequence ID" value="CBL24470.1"/>
    <property type="molecule type" value="Genomic_DNA"/>
</dbReference>
<name>D4LUL2_9FIRM</name>
<gene>
    <name evidence="1" type="ORF">CK5_32640</name>
</gene>
<dbReference type="HOGENOM" id="CLU_3420838_0_0_9"/>
<organism evidence="1 2">
    <name type="scientific">Blautia obeum A2-162</name>
    <dbReference type="NCBI Taxonomy" id="657314"/>
    <lineage>
        <taxon>Bacteria</taxon>
        <taxon>Bacillati</taxon>
        <taxon>Bacillota</taxon>
        <taxon>Clostridia</taxon>
        <taxon>Lachnospirales</taxon>
        <taxon>Lachnospiraceae</taxon>
        <taxon>Blautia</taxon>
    </lineage>
</organism>